<feature type="transmembrane region" description="Helical" evidence="1">
    <location>
        <begin position="33"/>
        <end position="54"/>
    </location>
</feature>
<feature type="transmembrane region" description="Helical" evidence="1">
    <location>
        <begin position="7"/>
        <end position="27"/>
    </location>
</feature>
<dbReference type="PANTHER" id="PTHR34351">
    <property type="entry name" value="SLR1927 PROTEIN-RELATED"/>
    <property type="match status" value="1"/>
</dbReference>
<organism evidence="2 3">
    <name type="scientific">Alkalibacterium subtropicum</name>
    <dbReference type="NCBI Taxonomy" id="753702"/>
    <lineage>
        <taxon>Bacteria</taxon>
        <taxon>Bacillati</taxon>
        <taxon>Bacillota</taxon>
        <taxon>Bacilli</taxon>
        <taxon>Lactobacillales</taxon>
        <taxon>Carnobacteriaceae</taxon>
        <taxon>Alkalibacterium</taxon>
    </lineage>
</organism>
<accession>A0A1I1G073</accession>
<dbReference type="STRING" id="753702.SAMN04488102_102327"/>
<proteinExistence type="predicted"/>
<name>A0A1I1G073_9LACT</name>
<dbReference type="PANTHER" id="PTHR34351:SF2">
    <property type="entry name" value="DUF58 DOMAIN-CONTAINING PROTEIN"/>
    <property type="match status" value="1"/>
</dbReference>
<gene>
    <name evidence="2" type="ORF">SAMN04488102_102327</name>
</gene>
<reference evidence="3" key="1">
    <citation type="submission" date="2016-10" db="EMBL/GenBank/DDBJ databases">
        <authorList>
            <person name="Varghese N."/>
            <person name="Submissions S."/>
        </authorList>
    </citation>
    <scope>NUCLEOTIDE SEQUENCE [LARGE SCALE GENOMIC DNA]</scope>
    <source>
        <strain evidence="3">DSM 23664</strain>
    </source>
</reference>
<evidence type="ECO:0000313" key="2">
    <source>
        <dbReference type="EMBL" id="SFC05024.1"/>
    </source>
</evidence>
<evidence type="ECO:0000256" key="1">
    <source>
        <dbReference type="SAM" id="Phobius"/>
    </source>
</evidence>
<dbReference type="OrthoDB" id="9778037at2"/>
<dbReference type="Proteomes" id="UP000199612">
    <property type="component" value="Unassembled WGS sequence"/>
</dbReference>
<dbReference type="EMBL" id="FOLT01000002">
    <property type="protein sequence ID" value="SFC05024.1"/>
    <property type="molecule type" value="Genomic_DNA"/>
</dbReference>
<dbReference type="AlphaFoldDB" id="A0A1I1G073"/>
<dbReference type="RefSeq" id="WP_091528681.1">
    <property type="nucleotide sequence ID" value="NZ_FOLT01000002.1"/>
</dbReference>
<sequence>MNKRHKYFRLLSILSLYSLIVLYTLVFPTTASWFIFYAFTLWLVVSFLSTRQSYHLTRTTKKKRDDNTYTFTFIIENKRRQPFLLSSIDITLVFNDIRRPSSTAVFFSRKIKSQFQSLSLPRGHHETLTLDIVGTGLFGVWRKHSTLVVPINIDVYPDLLKKSERQRLMHHLTPYLTETAHSLHHDYYMTDIRSFQNRDTLAGIDWKTSLKRGQWMVKEYEKEEETPVDLCFLGFDTESFETLLSVGYSLLKEMKESQDVNLFLVGEFSNTLTAVQDEAGFLTIEPTQHTQQLIQLSQRTLNTPSKKIIIKSSLIHVPDLPSETALYIDEEAVLMIKGGETDEDDLGQSPVHPL</sequence>
<protein>
    <submittedName>
        <fullName evidence="2">Uncharacterized protein</fullName>
    </submittedName>
</protein>
<evidence type="ECO:0000313" key="3">
    <source>
        <dbReference type="Proteomes" id="UP000199612"/>
    </source>
</evidence>
<keyword evidence="1" id="KW-1133">Transmembrane helix</keyword>
<keyword evidence="1" id="KW-0472">Membrane</keyword>
<keyword evidence="3" id="KW-1185">Reference proteome</keyword>
<keyword evidence="1" id="KW-0812">Transmembrane</keyword>